<dbReference type="EMBL" id="FYAJ01000002">
    <property type="protein sequence ID" value="SMY34201.1"/>
    <property type="molecule type" value="Genomic_DNA"/>
</dbReference>
<name>A0A1Y6MG75_9GAMM</name>
<gene>
    <name evidence="1" type="ORF">PAND9192_01211</name>
</gene>
<proteinExistence type="predicted"/>
<keyword evidence="2" id="KW-1185">Reference proteome</keyword>
<dbReference type="Gene3D" id="1.10.1660.60">
    <property type="entry name" value="Putative excisionased domain DUF1233"/>
    <property type="match status" value="1"/>
</dbReference>
<dbReference type="Pfam" id="PF06806">
    <property type="entry name" value="DUF1233"/>
    <property type="match status" value="1"/>
</dbReference>
<dbReference type="RefSeq" id="WP_087852995.1">
    <property type="nucleotide sequence ID" value="NZ_FYAJ01000002.1"/>
</dbReference>
<evidence type="ECO:0008006" key="3">
    <source>
        <dbReference type="Google" id="ProtNLM"/>
    </source>
</evidence>
<evidence type="ECO:0000313" key="2">
    <source>
        <dbReference type="Proteomes" id="UP000195719"/>
    </source>
</evidence>
<protein>
    <recommendedName>
        <fullName evidence="3">Excisionase (DUF1233)</fullName>
    </recommendedName>
</protein>
<dbReference type="InterPro" id="IPR009634">
    <property type="entry name" value="Put_exci"/>
</dbReference>
<dbReference type="InterPro" id="IPR038146">
    <property type="entry name" value="933W_put_Xis_sf"/>
</dbReference>
<reference evidence="2" key="1">
    <citation type="submission" date="2017-06" db="EMBL/GenBank/DDBJ databases">
        <authorList>
            <person name="Rodrigo-Torres L."/>
            <person name="Arahal R.D."/>
            <person name="Lucena T."/>
        </authorList>
    </citation>
    <scope>NUCLEOTIDE SEQUENCE [LARGE SCALE GENOMIC DNA]</scope>
    <source>
        <strain evidence="2">CECT 9192</strain>
    </source>
</reference>
<sequence length="76" mass="9021">MMNIYQVEPNKWVSNVLIEAITGLTERRIKEYRMYAWQEGIHFKHASPKGANGTTAKLMYNRIEIDRFFDNNKRVS</sequence>
<accession>A0A1Y6MG75</accession>
<dbReference type="Proteomes" id="UP000195719">
    <property type="component" value="Unassembled WGS sequence"/>
</dbReference>
<evidence type="ECO:0000313" key="1">
    <source>
        <dbReference type="EMBL" id="SMY34201.1"/>
    </source>
</evidence>
<organism evidence="1 2">
    <name type="scientific">Photobacterium andalusiense</name>
    <dbReference type="NCBI Taxonomy" id="2204296"/>
    <lineage>
        <taxon>Bacteria</taxon>
        <taxon>Pseudomonadati</taxon>
        <taxon>Pseudomonadota</taxon>
        <taxon>Gammaproteobacteria</taxon>
        <taxon>Vibrionales</taxon>
        <taxon>Vibrionaceae</taxon>
        <taxon>Photobacterium</taxon>
    </lineage>
</organism>
<dbReference type="AlphaFoldDB" id="A0A1Y6MG75"/>